<dbReference type="Gene3D" id="3.40.50.300">
    <property type="entry name" value="P-loop containing nucleotide triphosphate hydrolases"/>
    <property type="match status" value="2"/>
</dbReference>
<protein>
    <recommendedName>
        <fullName evidence="6">Protein kinase domain-containing protein</fullName>
    </recommendedName>
</protein>
<dbReference type="InterPro" id="IPR041679">
    <property type="entry name" value="DNA2/NAM7-like_C"/>
</dbReference>
<dbReference type="Pfam" id="PF13087">
    <property type="entry name" value="AAA_12"/>
    <property type="match status" value="1"/>
</dbReference>
<evidence type="ECO:0000256" key="3">
    <source>
        <dbReference type="ARBA" id="ARBA00022801"/>
    </source>
</evidence>
<keyword evidence="4" id="KW-0347">Helicase</keyword>
<name>A0ABP5PXG5_9ACTN</name>
<dbReference type="InterPro" id="IPR011009">
    <property type="entry name" value="Kinase-like_dom_sf"/>
</dbReference>
<comment type="similarity">
    <text evidence="1">Belongs to the DNA2/NAM7 helicase family.</text>
</comment>
<reference evidence="8" key="1">
    <citation type="journal article" date="2019" name="Int. J. Syst. Evol. Microbiol.">
        <title>The Global Catalogue of Microorganisms (GCM) 10K type strain sequencing project: providing services to taxonomists for standard genome sequencing and annotation.</title>
        <authorList>
            <consortium name="The Broad Institute Genomics Platform"/>
            <consortium name="The Broad Institute Genome Sequencing Center for Infectious Disease"/>
            <person name="Wu L."/>
            <person name="Ma J."/>
        </authorList>
    </citation>
    <scope>NUCLEOTIDE SEQUENCE [LARGE SCALE GENOMIC DNA]</scope>
    <source>
        <strain evidence="8">JCM 16114</strain>
    </source>
</reference>
<dbReference type="SUPFAM" id="SSF52540">
    <property type="entry name" value="P-loop containing nucleoside triphosphate hydrolases"/>
    <property type="match status" value="1"/>
</dbReference>
<dbReference type="InterPro" id="IPR000719">
    <property type="entry name" value="Prot_kinase_dom"/>
</dbReference>
<dbReference type="CDD" id="cd14014">
    <property type="entry name" value="STKc_PknB_like"/>
    <property type="match status" value="1"/>
</dbReference>
<dbReference type="Pfam" id="PF00069">
    <property type="entry name" value="Pkinase"/>
    <property type="match status" value="1"/>
</dbReference>
<comment type="caution">
    <text evidence="7">The sequence shown here is derived from an EMBL/GenBank/DDBJ whole genome shotgun (WGS) entry which is preliminary data.</text>
</comment>
<dbReference type="InterPro" id="IPR050534">
    <property type="entry name" value="Coronavir_polyprotein_1ab"/>
</dbReference>
<dbReference type="CDD" id="cd17934">
    <property type="entry name" value="DEXXQc_Upf1-like"/>
    <property type="match status" value="2"/>
</dbReference>
<dbReference type="PANTHER" id="PTHR43788">
    <property type="entry name" value="DNA2/NAM7 HELICASE FAMILY MEMBER"/>
    <property type="match status" value="1"/>
</dbReference>
<dbReference type="PANTHER" id="PTHR43788:SF8">
    <property type="entry name" value="DNA-BINDING PROTEIN SMUBP-2"/>
    <property type="match status" value="1"/>
</dbReference>
<dbReference type="Gene3D" id="1.10.510.10">
    <property type="entry name" value="Transferase(Phosphotransferase) domain 1"/>
    <property type="match status" value="1"/>
</dbReference>
<evidence type="ECO:0000313" key="8">
    <source>
        <dbReference type="Proteomes" id="UP001499843"/>
    </source>
</evidence>
<dbReference type="Proteomes" id="UP001499843">
    <property type="component" value="Unassembled WGS sequence"/>
</dbReference>
<dbReference type="PROSITE" id="PS50011">
    <property type="entry name" value="PROTEIN_KINASE_DOM"/>
    <property type="match status" value="1"/>
</dbReference>
<evidence type="ECO:0000259" key="6">
    <source>
        <dbReference type="PROSITE" id="PS50011"/>
    </source>
</evidence>
<evidence type="ECO:0000256" key="1">
    <source>
        <dbReference type="ARBA" id="ARBA00007913"/>
    </source>
</evidence>
<keyword evidence="3" id="KW-0378">Hydrolase</keyword>
<keyword evidence="8" id="KW-1185">Reference proteome</keyword>
<dbReference type="InterPro" id="IPR041677">
    <property type="entry name" value="DNA2/NAM7_AAA_11"/>
</dbReference>
<dbReference type="EMBL" id="BAAAQX010000053">
    <property type="protein sequence ID" value="GAA2215688.1"/>
    <property type="molecule type" value="Genomic_DNA"/>
</dbReference>
<evidence type="ECO:0000313" key="7">
    <source>
        <dbReference type="EMBL" id="GAA2215688.1"/>
    </source>
</evidence>
<keyword evidence="2" id="KW-0547">Nucleotide-binding</keyword>
<dbReference type="SMART" id="SM00220">
    <property type="entry name" value="S_TKc"/>
    <property type="match status" value="1"/>
</dbReference>
<dbReference type="PROSITE" id="PS00108">
    <property type="entry name" value="PROTEIN_KINASE_ST"/>
    <property type="match status" value="1"/>
</dbReference>
<keyword evidence="5" id="KW-0067">ATP-binding</keyword>
<accession>A0ABP5PXG5</accession>
<dbReference type="Pfam" id="PF13086">
    <property type="entry name" value="AAA_11"/>
    <property type="match status" value="1"/>
</dbReference>
<proteinExistence type="inferred from homology"/>
<dbReference type="InterPro" id="IPR027417">
    <property type="entry name" value="P-loop_NTPase"/>
</dbReference>
<dbReference type="CDD" id="cd18808">
    <property type="entry name" value="SF1_C_Upf1"/>
    <property type="match status" value="1"/>
</dbReference>
<sequence>MVGRFVLAAEEGQSGGIAEVRKAFDPLTAGFAAIKLLKKAEKDDTLLTFFEREKRSLQKLDHPHIIKMVDSGWDENTGRYYVALEWADGGTLSDRLANGGPYPWRDFFARIGMPLADALAYAHLKGVEHRDLKPDNVLLAGDGSPKLADFNVAKLRDQLDGDAGGQAGETVAQFRSNLYAPPEQTDAVPFVRDMWSFGVLAVQAMSTERAGDYHDLNPMLDALDIPETIRKLLRTCIAMNPNVRPNNGALLHAKLSDALTEVGARAARRANTVWLKMTLSAARQLVGLPRGDNRRPDFAAAEAAMSADLAGEVFAEYATDRENGLPQYDTVSLAGSGYRYKLARDESGEDGLMVVVWASSIRPEWLDRARGRACPVHTHLSFQFGRRRPDGAVDGRDALFDALETHQQQIEEAASARDFGDLLSTWQRVLDAREQRERGQVRPIMFRGREVSGLNATFQAVQEVSHIAEGDEWEVRDGRTDMAVARGDVVSFTSDSITLRFRRKPRDLPGVGRLSPNLGPSQVALGRQQDAVRAVAGRESVSPILREIIERPEALPAASPAQVADWFREDLDDSKKAVVRHAVSGAGLLLVQGPPGTGKTTVIAEIVQQILARAPESRILLVSQTHIAIDNALQRLEKAGLNKIVRLGRSGDDLRVAESTRHLLLANQMTSWARRIRRRADRHMALMARKHGIEERHLRSALALQELAAVIADIELVEQQLTERRGRGVGTSRVTTAEPVDDQVDRKARLDDLRNDRDILIEQIQHELAGDLTISAESSRDDVQAAVEAVLSDSPEHRRLIELLELQAEWLHRVEADKDMEKVFLANSSVVAGTAIGFLGQRAVRDIEFDLCVFDEASKATATETLVPMARAKRWILVGDTRQLPPSDEDLLNDTQIMSEFSLTPEMVTTTLFQHLADGLPKTATHLLREQYRMIKPIGDLISACFYNDELISPNTTRLPGYDSLGKPVLWINTEPLGDGRREQGSGAGGSYVNRAEVKIVLNRLRTIENAVAKGYIKPPDDRLDVLVISPYARQVAELRNKIHGLKAPHLKIDAQTVDAVQGRECDLAIFSVTRSNPNGRLGFLGQPYWRRINVALSRARYGLTIVGDSRFCRSAPGALREVLLYLDDHRDDCEVRDADRN</sequence>
<feature type="domain" description="Protein kinase" evidence="6">
    <location>
        <begin position="6"/>
        <end position="255"/>
    </location>
</feature>
<evidence type="ECO:0000256" key="4">
    <source>
        <dbReference type="ARBA" id="ARBA00022806"/>
    </source>
</evidence>
<dbReference type="InterPro" id="IPR008271">
    <property type="entry name" value="Ser/Thr_kinase_AS"/>
</dbReference>
<dbReference type="SUPFAM" id="SSF56112">
    <property type="entry name" value="Protein kinase-like (PK-like)"/>
    <property type="match status" value="1"/>
</dbReference>
<evidence type="ECO:0000256" key="5">
    <source>
        <dbReference type="ARBA" id="ARBA00022840"/>
    </source>
</evidence>
<evidence type="ECO:0000256" key="2">
    <source>
        <dbReference type="ARBA" id="ARBA00022741"/>
    </source>
</evidence>
<organism evidence="7 8">
    <name type="scientific">Nonomuraea monospora</name>
    <dbReference type="NCBI Taxonomy" id="568818"/>
    <lineage>
        <taxon>Bacteria</taxon>
        <taxon>Bacillati</taxon>
        <taxon>Actinomycetota</taxon>
        <taxon>Actinomycetes</taxon>
        <taxon>Streptosporangiales</taxon>
        <taxon>Streptosporangiaceae</taxon>
        <taxon>Nonomuraea</taxon>
    </lineage>
</organism>
<gene>
    <name evidence="7" type="ORF">GCM10009850_111560</name>
</gene>
<dbReference type="InterPro" id="IPR047187">
    <property type="entry name" value="SF1_C_Upf1"/>
</dbReference>